<evidence type="ECO:0000256" key="1">
    <source>
        <dbReference type="SAM" id="MobiDB-lite"/>
    </source>
</evidence>
<accession>A0A0L0C1D2</accession>
<gene>
    <name evidence="2" type="ORF">FF38_14142</name>
</gene>
<protein>
    <submittedName>
        <fullName evidence="2">Uncharacterized protein</fullName>
    </submittedName>
</protein>
<dbReference type="EMBL" id="JRES01001030">
    <property type="protein sequence ID" value="KNC26067.1"/>
    <property type="molecule type" value="Genomic_DNA"/>
</dbReference>
<comment type="caution">
    <text evidence="2">The sequence shown here is derived from an EMBL/GenBank/DDBJ whole genome shotgun (WGS) entry which is preliminary data.</text>
</comment>
<dbReference type="OrthoDB" id="6252479at2759"/>
<feature type="region of interest" description="Disordered" evidence="1">
    <location>
        <begin position="1"/>
        <end position="42"/>
    </location>
</feature>
<organism evidence="2 3">
    <name type="scientific">Lucilia cuprina</name>
    <name type="common">Green bottle fly</name>
    <name type="synonym">Australian sheep blowfly</name>
    <dbReference type="NCBI Taxonomy" id="7375"/>
    <lineage>
        <taxon>Eukaryota</taxon>
        <taxon>Metazoa</taxon>
        <taxon>Ecdysozoa</taxon>
        <taxon>Arthropoda</taxon>
        <taxon>Hexapoda</taxon>
        <taxon>Insecta</taxon>
        <taxon>Pterygota</taxon>
        <taxon>Neoptera</taxon>
        <taxon>Endopterygota</taxon>
        <taxon>Diptera</taxon>
        <taxon>Brachycera</taxon>
        <taxon>Muscomorpha</taxon>
        <taxon>Oestroidea</taxon>
        <taxon>Calliphoridae</taxon>
        <taxon>Luciliinae</taxon>
        <taxon>Lucilia</taxon>
    </lineage>
</organism>
<reference evidence="2 3" key="1">
    <citation type="journal article" date="2015" name="Nat. Commun.">
        <title>Lucilia cuprina genome unlocks parasitic fly biology to underpin future interventions.</title>
        <authorList>
            <person name="Anstead C.A."/>
            <person name="Korhonen P.K."/>
            <person name="Young N.D."/>
            <person name="Hall R.S."/>
            <person name="Jex A.R."/>
            <person name="Murali S.C."/>
            <person name="Hughes D.S."/>
            <person name="Lee S.F."/>
            <person name="Perry T."/>
            <person name="Stroehlein A.J."/>
            <person name="Ansell B.R."/>
            <person name="Breugelmans B."/>
            <person name="Hofmann A."/>
            <person name="Qu J."/>
            <person name="Dugan S."/>
            <person name="Lee S.L."/>
            <person name="Chao H."/>
            <person name="Dinh H."/>
            <person name="Han Y."/>
            <person name="Doddapaneni H.V."/>
            <person name="Worley K.C."/>
            <person name="Muzny D.M."/>
            <person name="Ioannidis P."/>
            <person name="Waterhouse R.M."/>
            <person name="Zdobnov E.M."/>
            <person name="James P.J."/>
            <person name="Bagnall N.H."/>
            <person name="Kotze A.C."/>
            <person name="Gibbs R.A."/>
            <person name="Richards S."/>
            <person name="Batterham P."/>
            <person name="Gasser R.B."/>
        </authorList>
    </citation>
    <scope>NUCLEOTIDE SEQUENCE [LARGE SCALE GENOMIC DNA]</scope>
    <source>
        <strain evidence="2 3">LS</strain>
        <tissue evidence="2">Full body</tissue>
    </source>
</reference>
<name>A0A0L0C1D2_LUCCU</name>
<proteinExistence type="predicted"/>
<feature type="compositionally biased region" description="Polar residues" evidence="1">
    <location>
        <begin position="20"/>
        <end position="33"/>
    </location>
</feature>
<dbReference type="AlphaFoldDB" id="A0A0L0C1D2"/>
<evidence type="ECO:0000313" key="2">
    <source>
        <dbReference type="EMBL" id="KNC26067.1"/>
    </source>
</evidence>
<dbReference type="Proteomes" id="UP000037069">
    <property type="component" value="Unassembled WGS sequence"/>
</dbReference>
<sequence length="82" mass="9372">MTHTRKMYVRHPDTYLPPLSNLSETEGESSSNDKCTKTNDDLEHSKRKLSANILRAPLFDHCKIDSKQVRVTDLLLVNEGKC</sequence>
<keyword evidence="3" id="KW-1185">Reference proteome</keyword>
<evidence type="ECO:0000313" key="3">
    <source>
        <dbReference type="Proteomes" id="UP000037069"/>
    </source>
</evidence>